<dbReference type="InterPro" id="IPR051834">
    <property type="entry name" value="RING_finger_E3_ligase"/>
</dbReference>
<feature type="compositionally biased region" description="Low complexity" evidence="13">
    <location>
        <begin position="445"/>
        <end position="498"/>
    </location>
</feature>
<keyword evidence="17" id="KW-1185">Reference proteome</keyword>
<comment type="similarity">
    <text evidence="11">Belongs to the RNF12 family.</text>
</comment>
<evidence type="ECO:0000256" key="2">
    <source>
        <dbReference type="ARBA" id="ARBA00004123"/>
    </source>
</evidence>
<dbReference type="GO" id="GO:0060816">
    <property type="term" value="P:random inactivation of X chromosome"/>
    <property type="evidence" value="ECO:0007669"/>
    <property type="project" value="TreeGrafter"/>
</dbReference>
<dbReference type="InterPro" id="IPR001841">
    <property type="entry name" value="Znf_RING"/>
</dbReference>
<dbReference type="PANTHER" id="PTHR45931:SF1">
    <property type="entry name" value="RING-TYPE DOMAIN-CONTAINING PROTEIN"/>
    <property type="match status" value="1"/>
</dbReference>
<name>A0A5N4C1L8_CAMDR</name>
<keyword evidence="8" id="KW-0833">Ubl conjugation pathway</keyword>
<dbReference type="SUPFAM" id="SSF57850">
    <property type="entry name" value="RING/U-box"/>
    <property type="match status" value="1"/>
</dbReference>
<feature type="region of interest" description="Disordered" evidence="13">
    <location>
        <begin position="175"/>
        <end position="242"/>
    </location>
</feature>
<dbReference type="GO" id="GO:0061630">
    <property type="term" value="F:ubiquitin protein ligase activity"/>
    <property type="evidence" value="ECO:0007669"/>
    <property type="project" value="UniProtKB-EC"/>
</dbReference>
<feature type="compositionally biased region" description="Acidic residues" evidence="13">
    <location>
        <begin position="96"/>
        <end position="107"/>
    </location>
</feature>
<protein>
    <recommendedName>
        <fullName evidence="4">RING-type E3 ubiquitin transferase</fullName>
        <ecNumber evidence="4">2.3.2.27</ecNumber>
    </recommendedName>
</protein>
<feature type="compositionally biased region" description="Polar residues" evidence="13">
    <location>
        <begin position="408"/>
        <end position="437"/>
    </location>
</feature>
<comment type="subcellular location">
    <subcellularLocation>
        <location evidence="2">Nucleus</location>
    </subcellularLocation>
</comment>
<comment type="caution">
    <text evidence="16">The sequence shown here is derived from an EMBL/GenBank/DDBJ whole genome shotgun (WGS) entry which is preliminary data.</text>
</comment>
<evidence type="ECO:0000256" key="10">
    <source>
        <dbReference type="ARBA" id="ARBA00023242"/>
    </source>
</evidence>
<keyword evidence="5" id="KW-0808">Transferase</keyword>
<evidence type="ECO:0000256" key="11">
    <source>
        <dbReference type="ARBA" id="ARBA00038418"/>
    </source>
</evidence>
<evidence type="ECO:0000256" key="12">
    <source>
        <dbReference type="PROSITE-ProRule" id="PRU00175"/>
    </source>
</evidence>
<evidence type="ECO:0000256" key="7">
    <source>
        <dbReference type="ARBA" id="ARBA00022771"/>
    </source>
</evidence>
<feature type="domain" description="RING-type" evidence="14">
    <location>
        <begin position="587"/>
        <end position="628"/>
    </location>
</feature>
<dbReference type="PROSITE" id="PS50089">
    <property type="entry name" value="ZF_RING_2"/>
    <property type="match status" value="1"/>
</dbReference>
<evidence type="ECO:0000256" key="4">
    <source>
        <dbReference type="ARBA" id="ARBA00012483"/>
    </source>
</evidence>
<evidence type="ECO:0000313" key="16">
    <source>
        <dbReference type="EMBL" id="KAB1252574.1"/>
    </source>
</evidence>
<gene>
    <name evidence="16" type="ORF">Cadr_000003523</name>
    <name evidence="15" type="ORF">Cadr_000003525</name>
</gene>
<evidence type="ECO:0000256" key="9">
    <source>
        <dbReference type="ARBA" id="ARBA00022833"/>
    </source>
</evidence>
<evidence type="ECO:0000256" key="8">
    <source>
        <dbReference type="ARBA" id="ARBA00022786"/>
    </source>
</evidence>
<keyword evidence="6" id="KW-0479">Metal-binding</keyword>
<evidence type="ECO:0000313" key="17">
    <source>
        <dbReference type="Proteomes" id="UP000299084"/>
    </source>
</evidence>
<feature type="region of interest" description="Disordered" evidence="13">
    <location>
        <begin position="408"/>
        <end position="504"/>
    </location>
</feature>
<evidence type="ECO:0000256" key="13">
    <source>
        <dbReference type="SAM" id="MobiDB-lite"/>
    </source>
</evidence>
<feature type="region of interest" description="Disordered" evidence="13">
    <location>
        <begin position="122"/>
        <end position="142"/>
    </location>
</feature>
<evidence type="ECO:0000256" key="3">
    <source>
        <dbReference type="ARBA" id="ARBA00004906"/>
    </source>
</evidence>
<dbReference type="SMART" id="SM00184">
    <property type="entry name" value="RING"/>
    <property type="match status" value="1"/>
</dbReference>
<evidence type="ECO:0000256" key="5">
    <source>
        <dbReference type="ARBA" id="ARBA00022679"/>
    </source>
</evidence>
<accession>A0A5N4C1L8</accession>
<evidence type="ECO:0000259" key="14">
    <source>
        <dbReference type="PROSITE" id="PS50089"/>
    </source>
</evidence>
<dbReference type="Gene3D" id="3.30.40.10">
    <property type="entry name" value="Zinc/RING finger domain, C3HC4 (zinc finger)"/>
    <property type="match status" value="1"/>
</dbReference>
<comment type="pathway">
    <text evidence="3">Protein modification; protein ubiquitination.</text>
</comment>
<dbReference type="InterPro" id="IPR058896">
    <property type="entry name" value="RNF6/12_N"/>
</dbReference>
<dbReference type="GO" id="GO:0006511">
    <property type="term" value="P:ubiquitin-dependent protein catabolic process"/>
    <property type="evidence" value="ECO:0007669"/>
    <property type="project" value="TreeGrafter"/>
</dbReference>
<dbReference type="FunFam" id="3.30.40.10:FF:000054">
    <property type="entry name" value="E3 ubiquitin-protein ligase RLIM isoform X1"/>
    <property type="match status" value="1"/>
</dbReference>
<dbReference type="AlphaFoldDB" id="A0A5N4C1L8"/>
<dbReference type="STRING" id="9838.ENSCDRP00005027223"/>
<evidence type="ECO:0000256" key="6">
    <source>
        <dbReference type="ARBA" id="ARBA00022723"/>
    </source>
</evidence>
<dbReference type="Pfam" id="PF13639">
    <property type="entry name" value="zf-RING_2"/>
    <property type="match status" value="1"/>
</dbReference>
<feature type="compositionally biased region" description="Basic and acidic residues" evidence="13">
    <location>
        <begin position="221"/>
        <end position="234"/>
    </location>
</feature>
<dbReference type="EC" id="2.3.2.27" evidence="4"/>
<evidence type="ECO:0000313" key="15">
    <source>
        <dbReference type="EMBL" id="KAB1252572.1"/>
    </source>
</evidence>
<keyword evidence="9" id="KW-0862">Zinc</keyword>
<dbReference type="InterPro" id="IPR013083">
    <property type="entry name" value="Znf_RING/FYVE/PHD"/>
</dbReference>
<sequence>MRLGIRLNNFPLFIKMQNYDSNDEGDGASAQFRSQMDQLVREEDFYRFVNNLSEEDYKLMRDNNLLGIPGESTEEELLRRLQLIKENPPQKSDENTGIEDSSDDMSSDDSLIYLLNCYDETEDVTSEQRENQSWREMGQINPNSDDFRFNLEVNFNLNNGSQNPENEYVASRGENMENSQRQGENPQSESLFTRPSRSEQSTSEALMEVPPTRSQRRARSRTPDHRRTRARIESRTPPNSPREILQRFHHDISSLTSEQPLVNETERFSRTAYHETLRQQITGLELQNRDLIDTSKTRNAIHGECSPDTSSNSESWGFREINPTIPFNLEVGQVYPGVYSQRGSIASRTSETPNNTVTLESEQGGLRRMFSHSEQAHVRAYVNTISNPIHRILNTTLNDTTFVPIQSTSRQPMTGFSDSSNLMESDSNLEPNISPPSENAERAESPNGRDGSNGSNSRSDSNSNPSYDSHSSSTLISSSSSNYMSSSGSSPISDPSSNDANPEINSLIFEGNEERSLSSGLSTVARRESRQMTPVIFDESDSWPSLNLDQIFFLNDDDLYQPTGLSNAQIDNLAVTSFSENDALKACSICIMEYTEGNKLRILPCSHEYHVHCIDRWLSQNSTCPICRGQVVDSSERENSN</sequence>
<dbReference type="PANTHER" id="PTHR45931">
    <property type="entry name" value="SI:CH211-59O9.10"/>
    <property type="match status" value="1"/>
</dbReference>
<dbReference type="Pfam" id="PF25914">
    <property type="entry name" value="RNF6_N"/>
    <property type="match status" value="1"/>
</dbReference>
<reference evidence="16 17" key="2">
    <citation type="journal article" date="2019" name="Mol. Ecol. Resour.">
        <title>Improving Illumina assemblies with Hi-C and long reads: an example with the North African dromedary.</title>
        <authorList>
            <person name="Elbers J.P."/>
            <person name="Rogers M.F."/>
            <person name="Perelman P.L."/>
            <person name="Proskuryakova A.A."/>
            <person name="Serdyukova N.A."/>
            <person name="Johnson W.E."/>
            <person name="Horin P."/>
            <person name="Corander J."/>
            <person name="Murphy D."/>
            <person name="Burger P.A."/>
        </authorList>
    </citation>
    <scope>NUCLEOTIDE SEQUENCE [LARGE SCALE GENOMIC DNA]</scope>
    <source>
        <strain evidence="16">Drom800</strain>
        <tissue evidence="16">Blood</tissue>
    </source>
</reference>
<keyword evidence="7 12" id="KW-0863">Zinc-finger</keyword>
<organism evidence="16 17">
    <name type="scientific">Camelus dromedarius</name>
    <name type="common">Dromedary</name>
    <name type="synonym">Arabian camel</name>
    <dbReference type="NCBI Taxonomy" id="9838"/>
    <lineage>
        <taxon>Eukaryota</taxon>
        <taxon>Metazoa</taxon>
        <taxon>Chordata</taxon>
        <taxon>Craniata</taxon>
        <taxon>Vertebrata</taxon>
        <taxon>Euteleostomi</taxon>
        <taxon>Mammalia</taxon>
        <taxon>Eutheria</taxon>
        <taxon>Laurasiatheria</taxon>
        <taxon>Artiodactyla</taxon>
        <taxon>Tylopoda</taxon>
        <taxon>Camelidae</taxon>
        <taxon>Camelus</taxon>
    </lineage>
</organism>
<feature type="region of interest" description="Disordered" evidence="13">
    <location>
        <begin position="85"/>
        <end position="107"/>
    </location>
</feature>
<evidence type="ECO:0000256" key="1">
    <source>
        <dbReference type="ARBA" id="ARBA00000900"/>
    </source>
</evidence>
<dbReference type="GO" id="GO:0005634">
    <property type="term" value="C:nucleus"/>
    <property type="evidence" value="ECO:0007669"/>
    <property type="project" value="UniProtKB-SubCell"/>
</dbReference>
<comment type="catalytic activity">
    <reaction evidence="1">
        <text>S-ubiquitinyl-[E2 ubiquitin-conjugating enzyme]-L-cysteine + [acceptor protein]-L-lysine = [E2 ubiquitin-conjugating enzyme]-L-cysteine + N(6)-ubiquitinyl-[acceptor protein]-L-lysine.</text>
        <dbReference type="EC" id="2.3.2.27"/>
    </reaction>
</comment>
<keyword evidence="10" id="KW-0539">Nucleus</keyword>
<dbReference type="Proteomes" id="UP000299084">
    <property type="component" value="Unassembled WGS sequence"/>
</dbReference>
<proteinExistence type="inferred from homology"/>
<dbReference type="EMBL" id="JWIN03000037">
    <property type="protein sequence ID" value="KAB1252572.1"/>
    <property type="molecule type" value="Genomic_DNA"/>
</dbReference>
<dbReference type="EMBL" id="JWIN03000037">
    <property type="protein sequence ID" value="KAB1252574.1"/>
    <property type="molecule type" value="Genomic_DNA"/>
</dbReference>
<dbReference type="GO" id="GO:0016567">
    <property type="term" value="P:protein ubiquitination"/>
    <property type="evidence" value="ECO:0007669"/>
    <property type="project" value="TreeGrafter"/>
</dbReference>
<feature type="compositionally biased region" description="Polar residues" evidence="13">
    <location>
        <begin position="176"/>
        <end position="204"/>
    </location>
</feature>
<dbReference type="GO" id="GO:0008270">
    <property type="term" value="F:zinc ion binding"/>
    <property type="evidence" value="ECO:0007669"/>
    <property type="project" value="UniProtKB-KW"/>
</dbReference>
<reference evidence="16" key="1">
    <citation type="submission" date="2014-12" db="EMBL/GenBank/DDBJ databases">
        <authorList>
            <person name="Fitak R."/>
            <person name="Mohandesan E."/>
            <person name="Burger P.A."/>
            <person name="Jukka C."/>
        </authorList>
    </citation>
    <scope>NUCLEOTIDE SEQUENCE</scope>
    <source>
        <strain evidence="16">Drom800</strain>
        <tissue evidence="16">Blood</tissue>
    </source>
</reference>